<evidence type="ECO:0000256" key="1">
    <source>
        <dbReference type="SAM" id="MobiDB-lite"/>
    </source>
</evidence>
<organism evidence="3 4">
    <name type="scientific">Candidatus Kaiserbacteria bacterium RIFCSPHIGHO2_01_FULL_55_17</name>
    <dbReference type="NCBI Taxonomy" id="1798484"/>
    <lineage>
        <taxon>Bacteria</taxon>
        <taxon>Candidatus Kaiseribacteriota</taxon>
    </lineage>
</organism>
<name>A0A1F6D9D0_9BACT</name>
<dbReference type="EMBL" id="MFKX01000007">
    <property type="protein sequence ID" value="OGG58038.1"/>
    <property type="molecule type" value="Genomic_DNA"/>
</dbReference>
<keyword evidence="2" id="KW-0472">Membrane</keyword>
<keyword evidence="2" id="KW-0812">Transmembrane</keyword>
<gene>
    <name evidence="3" type="ORF">A2853_00910</name>
</gene>
<feature type="transmembrane region" description="Helical" evidence="2">
    <location>
        <begin position="20"/>
        <end position="42"/>
    </location>
</feature>
<dbReference type="AlphaFoldDB" id="A0A1F6D9D0"/>
<evidence type="ECO:0000313" key="3">
    <source>
        <dbReference type="EMBL" id="OGG58038.1"/>
    </source>
</evidence>
<accession>A0A1F6D9D0</accession>
<feature type="region of interest" description="Disordered" evidence="1">
    <location>
        <begin position="78"/>
        <end position="118"/>
    </location>
</feature>
<evidence type="ECO:0000313" key="4">
    <source>
        <dbReference type="Proteomes" id="UP000177958"/>
    </source>
</evidence>
<proteinExistence type="predicted"/>
<dbReference type="Proteomes" id="UP000177958">
    <property type="component" value="Unassembled WGS sequence"/>
</dbReference>
<feature type="compositionally biased region" description="Polar residues" evidence="1">
    <location>
        <begin position="90"/>
        <end position="107"/>
    </location>
</feature>
<comment type="caution">
    <text evidence="3">The sequence shown here is derived from an EMBL/GenBank/DDBJ whole genome shotgun (WGS) entry which is preliminary data.</text>
</comment>
<protein>
    <submittedName>
        <fullName evidence="3">Uncharacterized protein</fullName>
    </submittedName>
</protein>
<reference evidence="3 4" key="1">
    <citation type="journal article" date="2016" name="Nat. Commun.">
        <title>Thousands of microbial genomes shed light on interconnected biogeochemical processes in an aquifer system.</title>
        <authorList>
            <person name="Anantharaman K."/>
            <person name="Brown C.T."/>
            <person name="Hug L.A."/>
            <person name="Sharon I."/>
            <person name="Castelle C.J."/>
            <person name="Probst A.J."/>
            <person name="Thomas B.C."/>
            <person name="Singh A."/>
            <person name="Wilkins M.J."/>
            <person name="Karaoz U."/>
            <person name="Brodie E.L."/>
            <person name="Williams K.H."/>
            <person name="Hubbard S.S."/>
            <person name="Banfield J.F."/>
        </authorList>
    </citation>
    <scope>NUCLEOTIDE SEQUENCE [LARGE SCALE GENOMIC DNA]</scope>
</reference>
<keyword evidence="2" id="KW-1133">Transmembrane helix</keyword>
<sequence length="118" mass="12877">MAIKDTVGSLKERPKDEKKAIAGGIAIAVVVVLLAGWAILFFKKIQRGAELQQLGSGAQEEFDFQSVRDAQQELMQSFSDTNELLEARDQSAQQYQPMPTYQDNSNGAEPFGGEGGIQ</sequence>
<evidence type="ECO:0000256" key="2">
    <source>
        <dbReference type="SAM" id="Phobius"/>
    </source>
</evidence>